<dbReference type="RefSeq" id="WP_204466823.1">
    <property type="nucleotide sequence ID" value="NZ_JAFBCV010000009.1"/>
</dbReference>
<gene>
    <name evidence="2" type="ORF">JOC54_002894</name>
</gene>
<proteinExistence type="predicted"/>
<protein>
    <recommendedName>
        <fullName evidence="4">DUF2500 domain-containing protein</fullName>
    </recommendedName>
</protein>
<keyword evidence="3" id="KW-1185">Reference proteome</keyword>
<evidence type="ECO:0000313" key="3">
    <source>
        <dbReference type="Proteomes" id="UP001179280"/>
    </source>
</evidence>
<accession>A0ABS2SVQ0</accession>
<dbReference type="Pfam" id="PF10694">
    <property type="entry name" value="DUF2500"/>
    <property type="match status" value="1"/>
</dbReference>
<feature type="transmembrane region" description="Helical" evidence="1">
    <location>
        <begin position="15"/>
        <end position="36"/>
    </location>
</feature>
<keyword evidence="1" id="KW-0812">Transmembrane</keyword>
<dbReference type="EMBL" id="JAFBCV010000009">
    <property type="protein sequence ID" value="MBM7839614.1"/>
    <property type="molecule type" value="Genomic_DNA"/>
</dbReference>
<comment type="caution">
    <text evidence="2">The sequence shown here is derived from an EMBL/GenBank/DDBJ whole genome shotgun (WGS) entry which is preliminary data.</text>
</comment>
<reference evidence="2" key="1">
    <citation type="submission" date="2021-01" db="EMBL/GenBank/DDBJ databases">
        <title>Genomic Encyclopedia of Type Strains, Phase IV (KMG-IV): sequencing the most valuable type-strain genomes for metagenomic binning, comparative biology and taxonomic classification.</title>
        <authorList>
            <person name="Goeker M."/>
        </authorList>
    </citation>
    <scope>NUCLEOTIDE SEQUENCE</scope>
    <source>
        <strain evidence="2">DSM 21943</strain>
    </source>
</reference>
<dbReference type="Proteomes" id="UP001179280">
    <property type="component" value="Unassembled WGS sequence"/>
</dbReference>
<dbReference type="Gene3D" id="2.40.50.660">
    <property type="match status" value="1"/>
</dbReference>
<keyword evidence="1" id="KW-0472">Membrane</keyword>
<organism evidence="2 3">
    <name type="scientific">Shouchella xiaoxiensis</name>
    <dbReference type="NCBI Taxonomy" id="766895"/>
    <lineage>
        <taxon>Bacteria</taxon>
        <taxon>Bacillati</taxon>
        <taxon>Bacillota</taxon>
        <taxon>Bacilli</taxon>
        <taxon>Bacillales</taxon>
        <taxon>Bacillaceae</taxon>
        <taxon>Shouchella</taxon>
    </lineage>
</organism>
<sequence>MVDVYDTGGDWTFSVFPVLFFIVFIIIVAVFVFAGVNGVKEWGKNNQSPRLTVHAVLKAKRADVSRHISHHNDHHTHHSSTTYYATFQFESGDRSEFRLTSQQYGMLAEGDEGKLTFQGTRFLEFERQQKEID</sequence>
<keyword evidence="1" id="KW-1133">Transmembrane helix</keyword>
<evidence type="ECO:0000256" key="1">
    <source>
        <dbReference type="SAM" id="Phobius"/>
    </source>
</evidence>
<evidence type="ECO:0008006" key="4">
    <source>
        <dbReference type="Google" id="ProtNLM"/>
    </source>
</evidence>
<evidence type="ECO:0000313" key="2">
    <source>
        <dbReference type="EMBL" id="MBM7839614.1"/>
    </source>
</evidence>
<dbReference type="InterPro" id="IPR019635">
    <property type="entry name" value="DUF2500"/>
</dbReference>
<name>A0ABS2SVQ0_9BACI</name>